<dbReference type="RefSeq" id="WP_386813156.1">
    <property type="nucleotide sequence ID" value="NZ_JBHTIH010000007.1"/>
</dbReference>
<evidence type="ECO:0000259" key="1">
    <source>
        <dbReference type="Pfam" id="PF09361"/>
    </source>
</evidence>
<evidence type="ECO:0000313" key="2">
    <source>
        <dbReference type="EMBL" id="MFD0740083.1"/>
    </source>
</evidence>
<organism evidence="2 3">
    <name type="scientific">Lysobacter koreensis</name>
    <dbReference type="NCBI Taxonomy" id="266122"/>
    <lineage>
        <taxon>Bacteria</taxon>
        <taxon>Pseudomonadati</taxon>
        <taxon>Pseudomonadota</taxon>
        <taxon>Gammaproteobacteria</taxon>
        <taxon>Lysobacterales</taxon>
        <taxon>Lysobacteraceae</taxon>
        <taxon>Lysobacter</taxon>
    </lineage>
</organism>
<reference evidence="3" key="1">
    <citation type="journal article" date="2019" name="Int. J. Syst. Evol. Microbiol.">
        <title>The Global Catalogue of Microorganisms (GCM) 10K type strain sequencing project: providing services to taxonomists for standard genome sequencing and annotation.</title>
        <authorList>
            <consortium name="The Broad Institute Genomics Platform"/>
            <consortium name="The Broad Institute Genome Sequencing Center for Infectious Disease"/>
            <person name="Wu L."/>
            <person name="Ma J."/>
        </authorList>
    </citation>
    <scope>NUCLEOTIDE SEQUENCE [LARGE SCALE GENOMIC DNA]</scope>
    <source>
        <strain evidence="3">CCUG 55491</strain>
    </source>
</reference>
<dbReference type="Pfam" id="PF09361">
    <property type="entry name" value="Phasin_2"/>
    <property type="match status" value="1"/>
</dbReference>
<gene>
    <name evidence="2" type="ORF">ACFQZQ_12435</name>
</gene>
<keyword evidence="3" id="KW-1185">Reference proteome</keyword>
<name>A0ABW2YS23_9GAMM</name>
<dbReference type="Proteomes" id="UP001597090">
    <property type="component" value="Unassembled WGS sequence"/>
</dbReference>
<evidence type="ECO:0000313" key="3">
    <source>
        <dbReference type="Proteomes" id="UP001597090"/>
    </source>
</evidence>
<proteinExistence type="predicted"/>
<protein>
    <submittedName>
        <fullName evidence="2">Phasin family protein</fullName>
    </submittedName>
</protein>
<feature type="domain" description="Phasin" evidence="1">
    <location>
        <begin position="7"/>
        <end position="108"/>
    </location>
</feature>
<accession>A0ABW2YS23</accession>
<comment type="caution">
    <text evidence="2">The sequence shown here is derived from an EMBL/GenBank/DDBJ whole genome shotgun (WGS) entry which is preliminary data.</text>
</comment>
<dbReference type="EMBL" id="JBHTIH010000007">
    <property type="protein sequence ID" value="MFD0740083.1"/>
    <property type="molecule type" value="Genomic_DNA"/>
</dbReference>
<dbReference type="InterPro" id="IPR018968">
    <property type="entry name" value="Phasin"/>
</dbReference>
<sequence length="146" mass="15554">MYQQFNEQFAAATRQFADTAAQINRIALQNAQAVFGLQVAAINERANATFAFLGEAAEVRDLDGMKNLMPKGVQVARENLERAVSTGQDVLGHSIKANEAIGEIAKSQGESFVQKAQANVETVAEQAESAFRANAAKATAPKGSVK</sequence>